<gene>
    <name evidence="1" type="ORF">GCM10010170_037170</name>
</gene>
<dbReference type="RefSeq" id="WP_344613670.1">
    <property type="nucleotide sequence ID" value="NZ_BAAARV010000027.1"/>
</dbReference>
<sequence>MRKRFTLVVIVVLLLVAAAGTVFWLARPGDGPVAIDGYRRPGSDDRRLTVRFTLGVGDTITLARFEERPDAVVVAVRTRAPSGNGPDVGLPYELTATLYAPLGTRRVVDARTGDPLPELTP</sequence>
<organism evidence="1 2">
    <name type="scientific">Dactylosporangium salmoneum</name>
    <dbReference type="NCBI Taxonomy" id="53361"/>
    <lineage>
        <taxon>Bacteria</taxon>
        <taxon>Bacillati</taxon>
        <taxon>Actinomycetota</taxon>
        <taxon>Actinomycetes</taxon>
        <taxon>Micromonosporales</taxon>
        <taxon>Micromonosporaceae</taxon>
        <taxon>Dactylosporangium</taxon>
    </lineage>
</organism>
<evidence type="ECO:0000313" key="1">
    <source>
        <dbReference type="EMBL" id="GAA2348591.1"/>
    </source>
</evidence>
<reference evidence="2" key="1">
    <citation type="journal article" date="2019" name="Int. J. Syst. Evol. Microbiol.">
        <title>The Global Catalogue of Microorganisms (GCM) 10K type strain sequencing project: providing services to taxonomists for standard genome sequencing and annotation.</title>
        <authorList>
            <consortium name="The Broad Institute Genomics Platform"/>
            <consortium name="The Broad Institute Genome Sequencing Center for Infectious Disease"/>
            <person name="Wu L."/>
            <person name="Ma J."/>
        </authorList>
    </citation>
    <scope>NUCLEOTIDE SEQUENCE [LARGE SCALE GENOMIC DNA]</scope>
    <source>
        <strain evidence="2">JCM 3272</strain>
    </source>
</reference>
<accession>A0ABP5TFC5</accession>
<protein>
    <submittedName>
        <fullName evidence="1">Uncharacterized protein</fullName>
    </submittedName>
</protein>
<dbReference type="Proteomes" id="UP001501444">
    <property type="component" value="Unassembled WGS sequence"/>
</dbReference>
<proteinExistence type="predicted"/>
<comment type="caution">
    <text evidence="1">The sequence shown here is derived from an EMBL/GenBank/DDBJ whole genome shotgun (WGS) entry which is preliminary data.</text>
</comment>
<name>A0ABP5TFC5_9ACTN</name>
<evidence type="ECO:0000313" key="2">
    <source>
        <dbReference type="Proteomes" id="UP001501444"/>
    </source>
</evidence>
<keyword evidence="2" id="KW-1185">Reference proteome</keyword>
<dbReference type="EMBL" id="BAAARV010000027">
    <property type="protein sequence ID" value="GAA2348591.1"/>
    <property type="molecule type" value="Genomic_DNA"/>
</dbReference>